<evidence type="ECO:0000313" key="7">
    <source>
        <dbReference type="Proteomes" id="UP000316095"/>
    </source>
</evidence>
<gene>
    <name evidence="6" type="primary">epmA</name>
    <name evidence="6" type="ORF">Pan54_52550</name>
</gene>
<dbReference type="InterPro" id="IPR004525">
    <property type="entry name" value="EpmA"/>
</dbReference>
<proteinExistence type="predicted"/>
<evidence type="ECO:0000256" key="4">
    <source>
        <dbReference type="ARBA" id="ARBA00022840"/>
    </source>
</evidence>
<feature type="domain" description="Aminoacyl-transfer RNA synthetases class-II family profile" evidence="5">
    <location>
        <begin position="16"/>
        <end position="333"/>
    </location>
</feature>
<dbReference type="SUPFAM" id="SSF55681">
    <property type="entry name" value="Class II aaRS and biotin synthetases"/>
    <property type="match status" value="1"/>
</dbReference>
<dbReference type="FunFam" id="3.30.930.10:FF:000017">
    <property type="entry name" value="Elongation factor P--(R)-beta-lysine ligase"/>
    <property type="match status" value="1"/>
</dbReference>
<dbReference type="EMBL" id="SJPG01000001">
    <property type="protein sequence ID" value="TWT64491.1"/>
    <property type="molecule type" value="Genomic_DNA"/>
</dbReference>
<accession>A0A5C5XPU4</accession>
<dbReference type="PROSITE" id="PS50862">
    <property type="entry name" value="AA_TRNA_LIGASE_II"/>
    <property type="match status" value="1"/>
</dbReference>
<keyword evidence="6" id="KW-0251">Elongation factor</keyword>
<keyword evidence="2 6" id="KW-0436">Ligase</keyword>
<dbReference type="InterPro" id="IPR004364">
    <property type="entry name" value="Aa-tRNA-synt_II"/>
</dbReference>
<protein>
    <submittedName>
        <fullName evidence="6">Elongation factor P--(R)-beta-lysine ligase</fullName>
        <ecNumber evidence="6">6.3.1.-</ecNumber>
    </submittedName>
</protein>
<dbReference type="PANTHER" id="PTHR42918:SF6">
    <property type="entry name" value="ELONGATION FACTOR P--(R)-BETA-LYSINE LIGASE"/>
    <property type="match status" value="1"/>
</dbReference>
<keyword evidence="4" id="KW-0067">ATP-binding</keyword>
<comment type="subunit">
    <text evidence="1">Homodimer.</text>
</comment>
<keyword evidence="3" id="KW-0547">Nucleotide-binding</keyword>
<dbReference type="InterPro" id="IPR006195">
    <property type="entry name" value="aa-tRNA-synth_II"/>
</dbReference>
<dbReference type="AlphaFoldDB" id="A0A5C5XPU4"/>
<dbReference type="GO" id="GO:0003746">
    <property type="term" value="F:translation elongation factor activity"/>
    <property type="evidence" value="ECO:0007669"/>
    <property type="project" value="UniProtKB-KW"/>
</dbReference>
<dbReference type="InterPro" id="IPR045864">
    <property type="entry name" value="aa-tRNA-synth_II/BPL/LPL"/>
</dbReference>
<dbReference type="EC" id="6.3.1.-" evidence="6"/>
<name>A0A5C5XPU4_9PLAN</name>
<comment type="caution">
    <text evidence="6">The sequence shown here is derived from an EMBL/GenBank/DDBJ whole genome shotgun (WGS) entry which is preliminary data.</text>
</comment>
<evidence type="ECO:0000259" key="5">
    <source>
        <dbReference type="PROSITE" id="PS50862"/>
    </source>
</evidence>
<sequence>MNEDSLHLPAASLSTLKMRAKLLGEIRQYFESHEYFEVETPLLCRESVIDAHLDPFVVELSNGSSTSPVQAYLQTSPEFCMKRLLVAGAERIYQLCKAFRRDETGRLHNPEFTMLEWYAVGIDQIEQMDFIESLSRQVLRYSVLIEGLPARFVRVSYEQAFQKSLNISPLECTVEEMIQVAQRTIPDEIPVNHKGENEGKDFWCDLLLTACVEDWLKKQRAVFVYDYPVSQAALARVSPTDPRVAERFELFLDGIEISNGYRELLDAEELERRNIIQNQLRIDQGLQPLPETRHLLSAMRQGLPDCTGVALGVDRLLMLALDCKSIDQVQAFPFSRV</sequence>
<dbReference type="PRINTS" id="PR00982">
    <property type="entry name" value="TRNASYNTHLYS"/>
</dbReference>
<dbReference type="NCBIfam" id="TIGR00462">
    <property type="entry name" value="genX"/>
    <property type="match status" value="1"/>
</dbReference>
<dbReference type="Gene3D" id="3.30.930.10">
    <property type="entry name" value="Bira Bifunctional Protein, Domain 2"/>
    <property type="match status" value="1"/>
</dbReference>
<evidence type="ECO:0000313" key="6">
    <source>
        <dbReference type="EMBL" id="TWT64491.1"/>
    </source>
</evidence>
<dbReference type="NCBIfam" id="NF006828">
    <property type="entry name" value="PRK09350.1"/>
    <property type="match status" value="1"/>
</dbReference>
<keyword evidence="7" id="KW-1185">Reference proteome</keyword>
<organism evidence="6 7">
    <name type="scientific">Rubinisphaera italica</name>
    <dbReference type="NCBI Taxonomy" id="2527969"/>
    <lineage>
        <taxon>Bacteria</taxon>
        <taxon>Pseudomonadati</taxon>
        <taxon>Planctomycetota</taxon>
        <taxon>Planctomycetia</taxon>
        <taxon>Planctomycetales</taxon>
        <taxon>Planctomycetaceae</taxon>
        <taxon>Rubinisphaera</taxon>
    </lineage>
</organism>
<evidence type="ECO:0000256" key="1">
    <source>
        <dbReference type="ARBA" id="ARBA00011738"/>
    </source>
</evidence>
<evidence type="ECO:0000256" key="2">
    <source>
        <dbReference type="ARBA" id="ARBA00022598"/>
    </source>
</evidence>
<evidence type="ECO:0000256" key="3">
    <source>
        <dbReference type="ARBA" id="ARBA00022741"/>
    </source>
</evidence>
<dbReference type="GO" id="GO:0004824">
    <property type="term" value="F:lysine-tRNA ligase activity"/>
    <property type="evidence" value="ECO:0007669"/>
    <property type="project" value="InterPro"/>
</dbReference>
<dbReference type="GO" id="GO:0005829">
    <property type="term" value="C:cytosol"/>
    <property type="evidence" value="ECO:0007669"/>
    <property type="project" value="TreeGrafter"/>
</dbReference>
<dbReference type="GO" id="GO:0005524">
    <property type="term" value="F:ATP binding"/>
    <property type="evidence" value="ECO:0007669"/>
    <property type="project" value="UniProtKB-KW"/>
</dbReference>
<dbReference type="Pfam" id="PF00152">
    <property type="entry name" value="tRNA-synt_2"/>
    <property type="match status" value="1"/>
</dbReference>
<dbReference type="InterPro" id="IPR018149">
    <property type="entry name" value="Lys-tRNA-synth_II_C"/>
</dbReference>
<dbReference type="GO" id="GO:0000049">
    <property type="term" value="F:tRNA binding"/>
    <property type="evidence" value="ECO:0007669"/>
    <property type="project" value="TreeGrafter"/>
</dbReference>
<dbReference type="PANTHER" id="PTHR42918">
    <property type="entry name" value="LYSYL-TRNA SYNTHETASE"/>
    <property type="match status" value="1"/>
</dbReference>
<dbReference type="Proteomes" id="UP000316095">
    <property type="component" value="Unassembled WGS sequence"/>
</dbReference>
<dbReference type="GO" id="GO:0006430">
    <property type="term" value="P:lysyl-tRNA aminoacylation"/>
    <property type="evidence" value="ECO:0007669"/>
    <property type="project" value="InterPro"/>
</dbReference>
<dbReference type="RefSeq" id="WP_242631429.1">
    <property type="nucleotide sequence ID" value="NZ_SJPG01000001.1"/>
</dbReference>
<reference evidence="6 7" key="1">
    <citation type="submission" date="2019-02" db="EMBL/GenBank/DDBJ databases">
        <title>Deep-cultivation of Planctomycetes and their phenomic and genomic characterization uncovers novel biology.</title>
        <authorList>
            <person name="Wiegand S."/>
            <person name="Jogler M."/>
            <person name="Boedeker C."/>
            <person name="Pinto D."/>
            <person name="Vollmers J."/>
            <person name="Rivas-Marin E."/>
            <person name="Kohn T."/>
            <person name="Peeters S.H."/>
            <person name="Heuer A."/>
            <person name="Rast P."/>
            <person name="Oberbeckmann S."/>
            <person name="Bunk B."/>
            <person name="Jeske O."/>
            <person name="Meyerdierks A."/>
            <person name="Storesund J.E."/>
            <person name="Kallscheuer N."/>
            <person name="Luecker S."/>
            <person name="Lage O.M."/>
            <person name="Pohl T."/>
            <person name="Merkel B.J."/>
            <person name="Hornburger P."/>
            <person name="Mueller R.-W."/>
            <person name="Bruemmer F."/>
            <person name="Labrenz M."/>
            <person name="Spormann A.M."/>
            <person name="Op Den Camp H."/>
            <person name="Overmann J."/>
            <person name="Amann R."/>
            <person name="Jetten M.S.M."/>
            <person name="Mascher T."/>
            <person name="Medema M.H."/>
            <person name="Devos D.P."/>
            <person name="Kaster A.-K."/>
            <person name="Ovreas L."/>
            <person name="Rohde M."/>
            <person name="Galperin M.Y."/>
            <person name="Jogler C."/>
        </authorList>
    </citation>
    <scope>NUCLEOTIDE SEQUENCE [LARGE SCALE GENOMIC DNA]</scope>
    <source>
        <strain evidence="6 7">Pan54</strain>
    </source>
</reference>
<keyword evidence="6" id="KW-0648">Protein biosynthesis</keyword>